<dbReference type="AlphaFoldDB" id="A0A9P7B2G4"/>
<feature type="region of interest" description="Disordered" evidence="1">
    <location>
        <begin position="826"/>
        <end position="847"/>
    </location>
</feature>
<feature type="compositionally biased region" description="Low complexity" evidence="1">
    <location>
        <begin position="894"/>
        <end position="917"/>
    </location>
</feature>
<accession>A0A9P7B2G4</accession>
<organism evidence="2 3">
    <name type="scientific">Rhodotorula mucilaginosa</name>
    <name type="common">Yeast</name>
    <name type="synonym">Rhodotorula rubra</name>
    <dbReference type="NCBI Taxonomy" id="5537"/>
    <lineage>
        <taxon>Eukaryota</taxon>
        <taxon>Fungi</taxon>
        <taxon>Dikarya</taxon>
        <taxon>Basidiomycota</taxon>
        <taxon>Pucciniomycotina</taxon>
        <taxon>Microbotryomycetes</taxon>
        <taxon>Sporidiobolales</taxon>
        <taxon>Sporidiobolaceae</taxon>
        <taxon>Rhodotorula</taxon>
    </lineage>
</organism>
<reference evidence="2 3" key="1">
    <citation type="submission" date="2020-11" db="EMBL/GenBank/DDBJ databases">
        <title>Kefir isolates.</title>
        <authorList>
            <person name="Marcisauskas S."/>
            <person name="Kim Y."/>
            <person name="Blasche S."/>
        </authorList>
    </citation>
    <scope>NUCLEOTIDE SEQUENCE [LARGE SCALE GENOMIC DNA]</scope>
    <source>
        <strain evidence="2 3">KR</strain>
    </source>
</reference>
<evidence type="ECO:0000313" key="3">
    <source>
        <dbReference type="Proteomes" id="UP000777482"/>
    </source>
</evidence>
<proteinExistence type="predicted"/>
<dbReference type="PANTHER" id="PTHR37535:SF3">
    <property type="entry name" value="FLUG DOMAIN-CONTAINING PROTEIN"/>
    <property type="match status" value="1"/>
</dbReference>
<feature type="region of interest" description="Disordered" evidence="1">
    <location>
        <begin position="873"/>
        <end position="984"/>
    </location>
</feature>
<dbReference type="EMBL" id="PUHQ01000126">
    <property type="protein sequence ID" value="KAG0655231.1"/>
    <property type="molecule type" value="Genomic_DNA"/>
</dbReference>
<name>A0A9P7B2G4_RHOMI</name>
<dbReference type="PANTHER" id="PTHR37535">
    <property type="entry name" value="FLUG DOMAIN PROTEIN"/>
    <property type="match status" value="1"/>
</dbReference>
<comment type="caution">
    <text evidence="2">The sequence shown here is derived from an EMBL/GenBank/DDBJ whole genome shotgun (WGS) entry which is preliminary data.</text>
</comment>
<sequence>MPRVLRADCPPVTVLGASPLPLAAAPAFDAVKLKDLTVKLMHTDAGERTIVIYVKLRNLKGMQMADNKFKQLALLLDKDAPLLCPVRPLLALLHHVDAFAQACSPGDIFQVLDILPQGQVVVLKIKEEALKQFLIRRLKPVPAKGRGLLKIAGARAGFPERLLPTMIRRQAANALNVQSVTDCDLKHALGHTLRSSIFDSYKNYSSQVHLQALITGAVENRGAVAFGNTVSNLCADTPPPMLTASVECSSGPVRVSARADTCGPPPQARARFAEAGLTRQQAKILCAPELLELNAVASHRTRVLKDSLKHAHYAAVRDAVDQAEADSFQRALEFSTTVEAPLLSGNDTVTDVDGCTDGARAVEALVQLPDNAITRGNLDQPVDELLGLGSGNSAVDAANANFMTDETIDADDSAVRAAVEGDESARCGAEPAKKITGQCLACFMPPQQEADADFLCRPLVSELRPHELLARLLSARQTLAEPMSNPEIVTAMADYQFVPIAHADGYPGKDALADSSCAVCGLKPNASVASWHQHSCTAKEQLTAYGDDPLFQPKPCPCGRCALSSNGGSEHKVRDLPANTISAHLNRAIRETLAASPTTTCILSCDNTYQNITTFSTFESLAAHIEEAHEIPVADLVEVTRVPTLNSLIKARLQYCFYCQDWLHGRTEICEHSKAHSADVANALVTDSTVASVVLFTSVAVCPAVCIFCVYDENKLLVHPLLNARWDVDKPMAEHVGRVNLQHLVEAQSASAGAIPVPRCPCATCPGVVFPPLVEFVNYLIGVHHVPLARVASRAAGDVDNILAAWDGNPATLAYSVKRKVGVKADKKRAAKRRVGNGNEEETDNESKLDLYTSLLLQYSPIRVKLALLSQPKPNKMSATQTPASTPAYGRAKQQGAQTPPAAAAAASTSGSPETAGVSATSASGPGDSTPANGSGPSNVANPPATPRTAVQSTPTGARAPPSQFLSGTVPLGGWRENEPNSAH</sequence>
<feature type="compositionally biased region" description="Basic residues" evidence="1">
    <location>
        <begin position="826"/>
        <end position="835"/>
    </location>
</feature>
<feature type="compositionally biased region" description="Polar residues" evidence="1">
    <location>
        <begin position="930"/>
        <end position="941"/>
    </location>
</feature>
<gene>
    <name evidence="2" type="ORF">C6P46_001097</name>
</gene>
<dbReference type="InterPro" id="IPR021842">
    <property type="entry name" value="DUF3435"/>
</dbReference>
<evidence type="ECO:0000256" key="1">
    <source>
        <dbReference type="SAM" id="MobiDB-lite"/>
    </source>
</evidence>
<dbReference type="Pfam" id="PF11917">
    <property type="entry name" value="DUF3435"/>
    <property type="match status" value="1"/>
</dbReference>
<protein>
    <submittedName>
        <fullName evidence="2">Uncharacterized protein</fullName>
    </submittedName>
</protein>
<evidence type="ECO:0000313" key="2">
    <source>
        <dbReference type="EMBL" id="KAG0655231.1"/>
    </source>
</evidence>
<dbReference type="Proteomes" id="UP000777482">
    <property type="component" value="Unassembled WGS sequence"/>
</dbReference>
<keyword evidence="3" id="KW-1185">Reference proteome</keyword>